<protein>
    <recommendedName>
        <fullName evidence="4">Methyl-accepting chemotaxis protein</fullName>
    </recommendedName>
</protein>
<evidence type="ECO:0008006" key="4">
    <source>
        <dbReference type="Google" id="ProtNLM"/>
    </source>
</evidence>
<gene>
    <name evidence="2" type="ORF">EDC44_12111</name>
</gene>
<dbReference type="RefSeq" id="WP_131977895.1">
    <property type="nucleotide sequence ID" value="NZ_SLYB01000021.1"/>
</dbReference>
<organism evidence="2 3">
    <name type="scientific">Cricetibacter osteomyelitidis</name>
    <dbReference type="NCBI Taxonomy" id="1521931"/>
    <lineage>
        <taxon>Bacteria</taxon>
        <taxon>Pseudomonadati</taxon>
        <taxon>Pseudomonadota</taxon>
        <taxon>Gammaproteobacteria</taxon>
        <taxon>Pasteurellales</taxon>
        <taxon>Pasteurellaceae</taxon>
        <taxon>Cricetibacter</taxon>
    </lineage>
</organism>
<evidence type="ECO:0000313" key="2">
    <source>
        <dbReference type="EMBL" id="TCP93300.1"/>
    </source>
</evidence>
<keyword evidence="1" id="KW-1133">Transmembrane helix</keyword>
<feature type="transmembrane region" description="Helical" evidence="1">
    <location>
        <begin position="42"/>
        <end position="60"/>
    </location>
</feature>
<keyword evidence="1" id="KW-0472">Membrane</keyword>
<keyword evidence="3" id="KW-1185">Reference proteome</keyword>
<dbReference type="OrthoDB" id="5689045at2"/>
<dbReference type="Proteomes" id="UP000295763">
    <property type="component" value="Unassembled WGS sequence"/>
</dbReference>
<reference evidence="2 3" key="1">
    <citation type="submission" date="2019-03" db="EMBL/GenBank/DDBJ databases">
        <title>Genomic Encyclopedia of Type Strains, Phase IV (KMG-IV): sequencing the most valuable type-strain genomes for metagenomic binning, comparative biology and taxonomic classification.</title>
        <authorList>
            <person name="Goeker M."/>
        </authorList>
    </citation>
    <scope>NUCLEOTIDE SEQUENCE [LARGE SCALE GENOMIC DNA]</scope>
    <source>
        <strain evidence="2 3">DSM 28404</strain>
    </source>
</reference>
<comment type="caution">
    <text evidence="2">The sequence shown here is derived from an EMBL/GenBank/DDBJ whole genome shotgun (WGS) entry which is preliminary data.</text>
</comment>
<accession>A0A4R2SV13</accession>
<name>A0A4R2SV13_9PAST</name>
<keyword evidence="1" id="KW-0812">Transmembrane</keyword>
<evidence type="ECO:0000256" key="1">
    <source>
        <dbReference type="SAM" id="Phobius"/>
    </source>
</evidence>
<proteinExistence type="predicted"/>
<dbReference type="AlphaFoldDB" id="A0A4R2SV13"/>
<evidence type="ECO:0000313" key="3">
    <source>
        <dbReference type="Proteomes" id="UP000295763"/>
    </source>
</evidence>
<sequence length="128" mass="15049">MKLNELLKSPPSENYLKNSSRLTYGLFIIAGLLYSFDYKYGAMIALVLILIVMFGQKMMLNQINKDFAEMYYAKKMYEETQNLDYLYFIDLRSQQILQDNKVLSDKAKNEIMALRAYVEPILMKSEIE</sequence>
<dbReference type="EMBL" id="SLYB01000021">
    <property type="protein sequence ID" value="TCP93300.1"/>
    <property type="molecule type" value="Genomic_DNA"/>
</dbReference>